<proteinExistence type="inferred from homology"/>
<gene>
    <name evidence="10" type="ORF">CCR75_007655</name>
</gene>
<dbReference type="RefSeq" id="XP_067823027.1">
    <property type="nucleotide sequence ID" value="XM_067965713.1"/>
</dbReference>
<keyword evidence="7" id="KW-0819">tRNA processing</keyword>
<protein>
    <recommendedName>
        <fullName evidence="5">Elongator complex protein 4</fullName>
    </recommendedName>
</protein>
<reference evidence="10 11" key="1">
    <citation type="journal article" date="2021" name="Genome Biol.">
        <title>AFLAP: assembly-free linkage analysis pipeline using k-mers from genome sequencing data.</title>
        <authorList>
            <person name="Fletcher K."/>
            <person name="Zhang L."/>
            <person name="Gil J."/>
            <person name="Han R."/>
            <person name="Cavanaugh K."/>
            <person name="Michelmore R."/>
        </authorList>
    </citation>
    <scope>NUCLEOTIDE SEQUENCE [LARGE SCALE GENOMIC DNA]</scope>
    <source>
        <strain evidence="10 11">SF5</strain>
    </source>
</reference>
<evidence type="ECO:0000256" key="1">
    <source>
        <dbReference type="ARBA" id="ARBA00004123"/>
    </source>
</evidence>
<evidence type="ECO:0000313" key="11">
    <source>
        <dbReference type="Proteomes" id="UP000294530"/>
    </source>
</evidence>
<dbReference type="GO" id="GO:0005737">
    <property type="term" value="C:cytoplasm"/>
    <property type="evidence" value="ECO:0007669"/>
    <property type="project" value="UniProtKB-SubCell"/>
</dbReference>
<dbReference type="PANTHER" id="PTHR12896:SF1">
    <property type="entry name" value="ELONGATOR COMPLEX PROTEIN 4"/>
    <property type="match status" value="1"/>
</dbReference>
<evidence type="ECO:0000256" key="9">
    <source>
        <dbReference type="SAM" id="MobiDB-lite"/>
    </source>
</evidence>
<evidence type="ECO:0000256" key="5">
    <source>
        <dbReference type="ARBA" id="ARBA00020265"/>
    </source>
</evidence>
<feature type="compositionally biased region" description="Polar residues" evidence="9">
    <location>
        <begin position="9"/>
        <end position="18"/>
    </location>
</feature>
<comment type="subcellular location">
    <subcellularLocation>
        <location evidence="2">Cytoplasm</location>
    </subcellularLocation>
    <subcellularLocation>
        <location evidence="1">Nucleus</location>
    </subcellularLocation>
</comment>
<evidence type="ECO:0000313" key="10">
    <source>
        <dbReference type="EMBL" id="TDH73529.1"/>
    </source>
</evidence>
<dbReference type="GO" id="GO:0002098">
    <property type="term" value="P:tRNA wobble uridine modification"/>
    <property type="evidence" value="ECO:0007669"/>
    <property type="project" value="InterPro"/>
</dbReference>
<comment type="similarity">
    <text evidence="4">Belongs to the ELP4 family.</text>
</comment>
<dbReference type="EMBL" id="SHOA02000017">
    <property type="protein sequence ID" value="TDH73529.1"/>
    <property type="molecule type" value="Genomic_DNA"/>
</dbReference>
<accession>A0A976IKJ8</accession>
<evidence type="ECO:0000256" key="3">
    <source>
        <dbReference type="ARBA" id="ARBA00005043"/>
    </source>
</evidence>
<evidence type="ECO:0000256" key="2">
    <source>
        <dbReference type="ARBA" id="ARBA00004496"/>
    </source>
</evidence>
<evidence type="ECO:0000256" key="6">
    <source>
        <dbReference type="ARBA" id="ARBA00022490"/>
    </source>
</evidence>
<dbReference type="Gene3D" id="3.40.50.300">
    <property type="entry name" value="P-loop containing nucleotide triphosphate hydrolases"/>
    <property type="match status" value="1"/>
</dbReference>
<dbReference type="OrthoDB" id="289162at2759"/>
<evidence type="ECO:0000256" key="7">
    <source>
        <dbReference type="ARBA" id="ARBA00022694"/>
    </source>
</evidence>
<dbReference type="Proteomes" id="UP000294530">
    <property type="component" value="Unassembled WGS sequence"/>
</dbReference>
<dbReference type="AlphaFoldDB" id="A0A976IKJ8"/>
<sequence>MMSFRRKSPTSNIPQRNGTKPFLHGQTLVTSGLNELDMTLGGGLLLRTLNLVETTTLISAQDASSLDLSSRASDALSIDLLRYFVAEGVVDREQRVALVAPDAAGFINLQLPLELSLAQSQVKQQLADKEDDVPLEIAWQYGNVEQNRANHSRRFCHSYDLSKSMHQEMVLANEPIAIDLTSVKTSTDVGAIAAYDHLYLAIENVVLKHEQNRVDQVLRIGILGLGSPEMGSTDAAHMRALFIFFKRFRTLLCQSTNAVSLILVASDTLGAFPATFINELRHVSDSVLTLNSFAGSRDLLTEELQAFQGSLMLRKLPRLHSLTCHAPSNARFGIKRDPRKLRIEKFHLPPEGSRTNDKSKGCNSITPGSSSGHDLLAF</sequence>
<feature type="region of interest" description="Disordered" evidence="9">
    <location>
        <begin position="349"/>
        <end position="378"/>
    </location>
</feature>
<keyword evidence="8" id="KW-0539">Nucleus</keyword>
<evidence type="ECO:0000256" key="4">
    <source>
        <dbReference type="ARBA" id="ARBA00007573"/>
    </source>
</evidence>
<dbReference type="GeneID" id="94351384"/>
<dbReference type="KEGG" id="blac:94351384"/>
<comment type="pathway">
    <text evidence="3">tRNA modification; 5-methoxycarbonylmethyl-2-thiouridine-tRNA biosynthesis.</text>
</comment>
<keyword evidence="6" id="KW-0963">Cytoplasm</keyword>
<evidence type="ECO:0000256" key="8">
    <source>
        <dbReference type="ARBA" id="ARBA00023242"/>
    </source>
</evidence>
<comment type="caution">
    <text evidence="10">The sequence shown here is derived from an EMBL/GenBank/DDBJ whole genome shotgun (WGS) entry which is preliminary data.</text>
</comment>
<dbReference type="GO" id="GO:0033588">
    <property type="term" value="C:elongator holoenzyme complex"/>
    <property type="evidence" value="ECO:0007669"/>
    <property type="project" value="InterPro"/>
</dbReference>
<dbReference type="InterPro" id="IPR027417">
    <property type="entry name" value="P-loop_NTPase"/>
</dbReference>
<dbReference type="PANTHER" id="PTHR12896">
    <property type="entry name" value="PAX6 NEIGHBOR PROTEIN PAXNEB"/>
    <property type="match status" value="1"/>
</dbReference>
<feature type="region of interest" description="Disordered" evidence="9">
    <location>
        <begin position="1"/>
        <end position="22"/>
    </location>
</feature>
<organism evidence="10 11">
    <name type="scientific">Bremia lactucae</name>
    <name type="common">Lettuce downy mildew</name>
    <dbReference type="NCBI Taxonomy" id="4779"/>
    <lineage>
        <taxon>Eukaryota</taxon>
        <taxon>Sar</taxon>
        <taxon>Stramenopiles</taxon>
        <taxon>Oomycota</taxon>
        <taxon>Peronosporomycetes</taxon>
        <taxon>Peronosporales</taxon>
        <taxon>Peronosporaceae</taxon>
        <taxon>Bremia</taxon>
    </lineage>
</organism>
<keyword evidence="11" id="KW-1185">Reference proteome</keyword>
<dbReference type="InterPro" id="IPR008728">
    <property type="entry name" value="Elongator_complex_protein_4"/>
</dbReference>
<feature type="compositionally biased region" description="Basic and acidic residues" evidence="9">
    <location>
        <begin position="349"/>
        <end position="360"/>
    </location>
</feature>
<feature type="compositionally biased region" description="Polar residues" evidence="9">
    <location>
        <begin position="361"/>
        <end position="372"/>
    </location>
</feature>
<name>A0A976IKJ8_BRELC</name>
<dbReference type="Pfam" id="PF05625">
    <property type="entry name" value="PAXNEB"/>
    <property type="match status" value="1"/>
</dbReference>
<dbReference type="GO" id="GO:0008023">
    <property type="term" value="C:transcription elongation factor complex"/>
    <property type="evidence" value="ECO:0007669"/>
    <property type="project" value="TreeGrafter"/>
</dbReference>